<protein>
    <submittedName>
        <fullName evidence="2">PPUP8945</fullName>
    </submittedName>
</protein>
<feature type="non-terminal residue" evidence="2">
    <location>
        <position position="1"/>
    </location>
</feature>
<evidence type="ECO:0000256" key="1">
    <source>
        <dbReference type="SAM" id="Phobius"/>
    </source>
</evidence>
<evidence type="ECO:0000313" key="2">
    <source>
        <dbReference type="EMBL" id="JAO05407.1"/>
    </source>
</evidence>
<keyword evidence="1" id="KW-0472">Membrane</keyword>
<reference evidence="2" key="1">
    <citation type="submission" date="2014-12" db="EMBL/GenBank/DDBJ databases">
        <title>Parallel Evolution in Life History Adaptation Evident in the Tissue-Specific Poeciliopsis prolifica transcriptome.</title>
        <authorList>
            <person name="Jue N.K."/>
            <person name="Foley R.J."/>
            <person name="Obergfell C."/>
            <person name="Reznick D.N."/>
            <person name="O'Neill R.J."/>
            <person name="O'Neill M.J."/>
        </authorList>
    </citation>
    <scope>NUCLEOTIDE SEQUENCE</scope>
</reference>
<keyword evidence="1" id="KW-1133">Transmembrane helix</keyword>
<sequence>KMCFPKQQNTKTCVTQVDRKDINKLRRASSLTGKHEIAFFLEYCNVIFFLLALYTKPELQMDLHNTRLSCVHSHMAVSLGLRFTFAAVEAKENFQSQRKTWEF</sequence>
<proteinExistence type="predicted"/>
<accession>A0A0S7EK99</accession>
<feature type="transmembrane region" description="Helical" evidence="1">
    <location>
        <begin position="37"/>
        <end position="54"/>
    </location>
</feature>
<keyword evidence="1" id="KW-0812">Transmembrane</keyword>
<name>A0A0S7EK99_9TELE</name>
<dbReference type="EMBL" id="GBYX01476270">
    <property type="protein sequence ID" value="JAO05407.1"/>
    <property type="molecule type" value="Transcribed_RNA"/>
</dbReference>
<gene>
    <name evidence="2" type="primary">PPUP8945</name>
</gene>
<dbReference type="AlphaFoldDB" id="A0A0S7EK99"/>
<organism evidence="2">
    <name type="scientific">Poeciliopsis prolifica</name>
    <name type="common">blackstripe livebearer</name>
    <dbReference type="NCBI Taxonomy" id="188132"/>
    <lineage>
        <taxon>Eukaryota</taxon>
        <taxon>Metazoa</taxon>
        <taxon>Chordata</taxon>
        <taxon>Craniata</taxon>
        <taxon>Vertebrata</taxon>
        <taxon>Euteleostomi</taxon>
        <taxon>Actinopterygii</taxon>
        <taxon>Neopterygii</taxon>
        <taxon>Teleostei</taxon>
        <taxon>Neoteleostei</taxon>
        <taxon>Acanthomorphata</taxon>
        <taxon>Ovalentaria</taxon>
        <taxon>Atherinomorphae</taxon>
        <taxon>Cyprinodontiformes</taxon>
        <taxon>Poeciliidae</taxon>
        <taxon>Poeciliinae</taxon>
        <taxon>Poeciliopsis</taxon>
    </lineage>
</organism>